<dbReference type="EMBL" id="JAENIK010000009">
    <property type="protein sequence ID" value="MBK1815607.1"/>
    <property type="molecule type" value="Genomic_DNA"/>
</dbReference>
<dbReference type="RefSeq" id="WP_200350569.1">
    <property type="nucleotide sequence ID" value="NZ_BAABHZ010000008.1"/>
</dbReference>
<reference evidence="1" key="1">
    <citation type="submission" date="2021-01" db="EMBL/GenBank/DDBJ databases">
        <title>Modified the classification status of verrucomicrobia.</title>
        <authorList>
            <person name="Feng X."/>
        </authorList>
    </citation>
    <scope>NUCLEOTIDE SEQUENCE</scope>
    <source>
        <strain evidence="1">JCM 18052</strain>
    </source>
</reference>
<organism evidence="1 2">
    <name type="scientific">Luteolibacter yonseiensis</name>
    <dbReference type="NCBI Taxonomy" id="1144680"/>
    <lineage>
        <taxon>Bacteria</taxon>
        <taxon>Pseudomonadati</taxon>
        <taxon>Verrucomicrobiota</taxon>
        <taxon>Verrucomicrobiia</taxon>
        <taxon>Verrucomicrobiales</taxon>
        <taxon>Verrucomicrobiaceae</taxon>
        <taxon>Luteolibacter</taxon>
    </lineage>
</organism>
<comment type="caution">
    <text evidence="1">The sequence shown here is derived from an EMBL/GenBank/DDBJ whole genome shotgun (WGS) entry which is preliminary data.</text>
</comment>
<sequence length="255" mass="28205">MKPLLIATACCLVFTGCRQDKPATVAVPEKAAGGLLGTRVSISLNRSVLGLSLEKPISREAGTINGVETSITGYVQKETEHFLVLSRRPARDQEKEHDESLLWIPYSSILTIRQQYPNSKGEREPIDQPGAWRLEAVQNFMELAGVDLTRIPEGYLDIWLERNGKKSLLDGVDTHPGHEQWLYIGIAPYKRDALMISVVSDESPGTSMTFIPLDEPKAFQNMIKGTPDWTKPVLIAAENHGASPGKIYAQLTPEK</sequence>
<evidence type="ECO:0000313" key="2">
    <source>
        <dbReference type="Proteomes" id="UP000600139"/>
    </source>
</evidence>
<evidence type="ECO:0008006" key="3">
    <source>
        <dbReference type="Google" id="ProtNLM"/>
    </source>
</evidence>
<protein>
    <recommendedName>
        <fullName evidence="3">Lipoprotein</fullName>
    </recommendedName>
</protein>
<gene>
    <name evidence="1" type="ORF">JIN84_08270</name>
</gene>
<evidence type="ECO:0000313" key="1">
    <source>
        <dbReference type="EMBL" id="MBK1815607.1"/>
    </source>
</evidence>
<proteinExistence type="predicted"/>
<dbReference type="AlphaFoldDB" id="A0A934R2H6"/>
<accession>A0A934R2H6</accession>
<keyword evidence="2" id="KW-1185">Reference proteome</keyword>
<dbReference type="PROSITE" id="PS51257">
    <property type="entry name" value="PROKAR_LIPOPROTEIN"/>
    <property type="match status" value="1"/>
</dbReference>
<name>A0A934R2H6_9BACT</name>
<dbReference type="Proteomes" id="UP000600139">
    <property type="component" value="Unassembled WGS sequence"/>
</dbReference>